<evidence type="ECO:0000256" key="1">
    <source>
        <dbReference type="SAM" id="SignalP"/>
    </source>
</evidence>
<evidence type="ECO:0000313" key="3">
    <source>
        <dbReference type="Proteomes" id="UP000004810"/>
    </source>
</evidence>
<organism evidence="2 3">
    <name type="scientific">Wuchereria bancrofti</name>
    <dbReference type="NCBI Taxonomy" id="6293"/>
    <lineage>
        <taxon>Eukaryota</taxon>
        <taxon>Metazoa</taxon>
        <taxon>Ecdysozoa</taxon>
        <taxon>Nematoda</taxon>
        <taxon>Chromadorea</taxon>
        <taxon>Rhabditida</taxon>
        <taxon>Spirurina</taxon>
        <taxon>Spiruromorpha</taxon>
        <taxon>Filarioidea</taxon>
        <taxon>Onchocercidae</taxon>
        <taxon>Wuchereria</taxon>
    </lineage>
</organism>
<evidence type="ECO:0000313" key="2">
    <source>
        <dbReference type="EMBL" id="EJW88522.1"/>
    </source>
</evidence>
<protein>
    <submittedName>
        <fullName evidence="2">Uncharacterized protein</fullName>
    </submittedName>
</protein>
<dbReference type="EMBL" id="ADBV01000097">
    <property type="protein sequence ID" value="EJW88522.1"/>
    <property type="molecule type" value="Genomic_DNA"/>
</dbReference>
<feature type="chain" id="PRO_5003823750" evidence="1">
    <location>
        <begin position="26"/>
        <end position="129"/>
    </location>
</feature>
<accession>J9FFV5</accession>
<feature type="signal peptide" evidence="1">
    <location>
        <begin position="1"/>
        <end position="25"/>
    </location>
</feature>
<reference evidence="3" key="1">
    <citation type="submission" date="2012-08" db="EMBL/GenBank/DDBJ databases">
        <title>The Genome Sequence of Wuchereria bancrofti.</title>
        <authorList>
            <person name="Nutman T.B."/>
            <person name="Fink D.L."/>
            <person name="Russ C."/>
            <person name="Young S."/>
            <person name="Zeng Q."/>
            <person name="Koehrsen M."/>
            <person name="Alvarado L."/>
            <person name="Berlin A."/>
            <person name="Chapman S.B."/>
            <person name="Chen Z."/>
            <person name="Freedman E."/>
            <person name="Gellesch M."/>
            <person name="Goldberg J."/>
            <person name="Griggs A."/>
            <person name="Gujja S."/>
            <person name="Heilman E.R."/>
            <person name="Heiman D."/>
            <person name="Hepburn T."/>
            <person name="Howarth C."/>
            <person name="Jen D."/>
            <person name="Larson L."/>
            <person name="Lewis B."/>
            <person name="Mehta T."/>
            <person name="Park D."/>
            <person name="Pearson M."/>
            <person name="Roberts A."/>
            <person name="Saif S."/>
            <person name="Shea T."/>
            <person name="Shenoy N."/>
            <person name="Sisk P."/>
            <person name="Stolte C."/>
            <person name="Sykes S."/>
            <person name="Walk T."/>
            <person name="White J."/>
            <person name="Yandava C."/>
            <person name="Haas B."/>
            <person name="Henn M.R."/>
            <person name="Nusbaum C."/>
            <person name="Birren B."/>
        </authorList>
    </citation>
    <scope>NUCLEOTIDE SEQUENCE [LARGE SCALE GENOMIC DNA]</scope>
    <source>
        <strain evidence="3">NA</strain>
    </source>
</reference>
<gene>
    <name evidence="2" type="ORF">WUBG_00561</name>
</gene>
<dbReference type="Proteomes" id="UP000004810">
    <property type="component" value="Unassembled WGS sequence"/>
</dbReference>
<name>J9FFV5_WUCBA</name>
<proteinExistence type="predicted"/>
<sequence length="129" mass="14838">MWRSCFDSLLLFVLLFPFLCSPDSGQKLNLFDDDSRSRLVMVDGNLYFHAGRQKNISFMAGTDGSIYFGEKNLNLLPELTEFEVVKEEVDKTKLIIPDRFIRLGSRSSAHKMADLFKQQIKLKVAMLQL</sequence>
<dbReference type="AlphaFoldDB" id="J9FFV5"/>
<comment type="caution">
    <text evidence="2">The sequence shown here is derived from an EMBL/GenBank/DDBJ whole genome shotgun (WGS) entry which is preliminary data.</text>
</comment>
<keyword evidence="1" id="KW-0732">Signal</keyword>